<dbReference type="Proteomes" id="UP000092377">
    <property type="component" value="Unassembled WGS sequence"/>
</dbReference>
<evidence type="ECO:0000313" key="3">
    <source>
        <dbReference type="Proteomes" id="UP000092377"/>
    </source>
</evidence>
<feature type="domain" description="Cyanophage baseplate Pam3 plug gp18" evidence="1">
    <location>
        <begin position="1"/>
        <end position="93"/>
    </location>
</feature>
<organism evidence="2 3">
    <name type="scientific">Morganella psychrotolerans</name>
    <dbReference type="NCBI Taxonomy" id="368603"/>
    <lineage>
        <taxon>Bacteria</taxon>
        <taxon>Pseudomonadati</taxon>
        <taxon>Pseudomonadota</taxon>
        <taxon>Gammaproteobacteria</taxon>
        <taxon>Enterobacterales</taxon>
        <taxon>Morganellaceae</taxon>
        <taxon>Morganella</taxon>
    </lineage>
</organism>
<proteinExistence type="predicted"/>
<name>A0A1B8HKD7_9GAMM</name>
<accession>A0A1B8HKD7</accession>
<dbReference type="RefSeq" id="WP_067402064.1">
    <property type="nucleotide sequence ID" value="NZ_LZEY01000019.1"/>
</dbReference>
<dbReference type="InterPro" id="IPR054252">
    <property type="entry name" value="Pam3_gp18"/>
</dbReference>
<dbReference type="Pfam" id="PF22479">
    <property type="entry name" value="Pam3_gp18"/>
    <property type="match status" value="1"/>
</dbReference>
<dbReference type="AlphaFoldDB" id="A0A1B8HKD7"/>
<protein>
    <recommendedName>
        <fullName evidence="1">Cyanophage baseplate Pam3 plug gp18 domain-containing protein</fullName>
    </recommendedName>
</protein>
<keyword evidence="3" id="KW-1185">Reference proteome</keyword>
<sequence length="97" mass="11218">MKIIPLNTVPNQRLRVTLGGREWELTIKAARGVMCCDIRQDDVVIVQGMRMMPEQPLIPYRHLTSEGNFAVLTEGDALPWWELFDKTQTLIYWGDDD</sequence>
<gene>
    <name evidence="2" type="ORF">AYY18_19415</name>
</gene>
<reference evidence="3" key="1">
    <citation type="submission" date="2016-06" db="EMBL/GenBank/DDBJ databases">
        <authorList>
            <person name="Butler K."/>
        </authorList>
    </citation>
    <scope>NUCLEOTIDE SEQUENCE [LARGE SCALE GENOMIC DNA]</scope>
    <source>
        <strain evidence="3">GCSL-Mp20</strain>
    </source>
</reference>
<evidence type="ECO:0000259" key="1">
    <source>
        <dbReference type="Pfam" id="PF22479"/>
    </source>
</evidence>
<dbReference type="EMBL" id="LZEY01000019">
    <property type="protein sequence ID" value="OBU09693.1"/>
    <property type="molecule type" value="Genomic_DNA"/>
</dbReference>
<comment type="caution">
    <text evidence="2">The sequence shown here is derived from an EMBL/GenBank/DDBJ whole genome shotgun (WGS) entry which is preliminary data.</text>
</comment>
<dbReference type="OrthoDB" id="6444802at2"/>
<evidence type="ECO:0000313" key="2">
    <source>
        <dbReference type="EMBL" id="OBU09693.1"/>
    </source>
</evidence>